<sequence>MVRHRCRKYRNAQQFHPRTVLCSSTVRPSAWGNSRPQALSSSVSASVPATTELQAVLILRDGLHQYVFRPTYVQPMWECMAMACHLDGTLVSPLPNVPKAPDTRLRRNVMETFRLIVSVIRVAMRSVIFTAWTSTGPDRYCDPGRIYPDHHHSGCIHPNALGVVLRNRGRLMRRLR</sequence>
<gene>
    <name evidence="1" type="ORF">EX30DRAFT_158619</name>
</gene>
<protein>
    <submittedName>
        <fullName evidence="1">Uncharacterized protein</fullName>
    </submittedName>
</protein>
<evidence type="ECO:0000313" key="2">
    <source>
        <dbReference type="Proteomes" id="UP000298138"/>
    </source>
</evidence>
<dbReference type="Proteomes" id="UP000298138">
    <property type="component" value="Unassembled WGS sequence"/>
</dbReference>
<proteinExistence type="predicted"/>
<evidence type="ECO:0000313" key="1">
    <source>
        <dbReference type="EMBL" id="TGZ78316.1"/>
    </source>
</evidence>
<dbReference type="InParanoid" id="A0A4S2MMH9"/>
<reference evidence="1 2" key="1">
    <citation type="submission" date="2019-04" db="EMBL/GenBank/DDBJ databases">
        <title>Comparative genomics and transcriptomics to analyze fruiting body development in filamentous ascomycetes.</title>
        <authorList>
            <consortium name="DOE Joint Genome Institute"/>
            <person name="Lutkenhaus R."/>
            <person name="Traeger S."/>
            <person name="Breuer J."/>
            <person name="Kuo A."/>
            <person name="Lipzen A."/>
            <person name="Pangilinan J."/>
            <person name="Dilworth D."/>
            <person name="Sandor L."/>
            <person name="Poggeler S."/>
            <person name="Barry K."/>
            <person name="Grigoriev I.V."/>
            <person name="Nowrousian M."/>
        </authorList>
    </citation>
    <scope>NUCLEOTIDE SEQUENCE [LARGE SCALE GENOMIC DNA]</scope>
    <source>
        <strain evidence="1 2">CBS 389.68</strain>
    </source>
</reference>
<name>A0A4S2MMH9_9PEZI</name>
<dbReference type="EMBL" id="ML220142">
    <property type="protein sequence ID" value="TGZ78316.1"/>
    <property type="molecule type" value="Genomic_DNA"/>
</dbReference>
<keyword evidence="2" id="KW-1185">Reference proteome</keyword>
<organism evidence="1 2">
    <name type="scientific">Ascodesmis nigricans</name>
    <dbReference type="NCBI Taxonomy" id="341454"/>
    <lineage>
        <taxon>Eukaryota</taxon>
        <taxon>Fungi</taxon>
        <taxon>Dikarya</taxon>
        <taxon>Ascomycota</taxon>
        <taxon>Pezizomycotina</taxon>
        <taxon>Pezizomycetes</taxon>
        <taxon>Pezizales</taxon>
        <taxon>Ascodesmidaceae</taxon>
        <taxon>Ascodesmis</taxon>
    </lineage>
</organism>
<accession>A0A4S2MMH9</accession>
<dbReference type="AlphaFoldDB" id="A0A4S2MMH9"/>